<feature type="compositionally biased region" description="Polar residues" evidence="8">
    <location>
        <begin position="198"/>
        <end position="211"/>
    </location>
</feature>
<dbReference type="SUPFAM" id="SSF52743">
    <property type="entry name" value="Subtilisin-like"/>
    <property type="match status" value="1"/>
</dbReference>
<dbReference type="GO" id="GO:0004252">
    <property type="term" value="F:serine-type endopeptidase activity"/>
    <property type="evidence" value="ECO:0007669"/>
    <property type="project" value="InterPro"/>
</dbReference>
<dbReference type="EMBL" id="CP060712">
    <property type="protein sequence ID" value="QNN50797.1"/>
    <property type="molecule type" value="Genomic_DNA"/>
</dbReference>
<keyword evidence="9" id="KW-0732">Signal</keyword>
<keyword evidence="5" id="KW-0720">Serine protease</keyword>
<dbReference type="Pfam" id="PF09286">
    <property type="entry name" value="Pro-kuma_activ"/>
    <property type="match status" value="1"/>
</dbReference>
<dbReference type="PANTHER" id="PTHR14218:SF15">
    <property type="entry name" value="TRIPEPTIDYL-PEPTIDASE 1"/>
    <property type="match status" value="1"/>
</dbReference>
<dbReference type="InterPro" id="IPR050819">
    <property type="entry name" value="Tripeptidyl-peptidase_I"/>
</dbReference>
<evidence type="ECO:0000313" key="11">
    <source>
        <dbReference type="EMBL" id="QNN50797.1"/>
    </source>
</evidence>
<dbReference type="KEGG" id="pei:H9L10_07715"/>
<dbReference type="SMART" id="SM00944">
    <property type="entry name" value="Pro-kuma_activ"/>
    <property type="match status" value="1"/>
</dbReference>
<gene>
    <name evidence="11" type="ORF">H9L10_07715</name>
</gene>
<dbReference type="Proteomes" id="UP000515976">
    <property type="component" value="Chromosome"/>
</dbReference>
<evidence type="ECO:0000256" key="8">
    <source>
        <dbReference type="SAM" id="MobiDB-lite"/>
    </source>
</evidence>
<dbReference type="GO" id="GO:0046872">
    <property type="term" value="F:metal ion binding"/>
    <property type="evidence" value="ECO:0007669"/>
    <property type="project" value="UniProtKB-KW"/>
</dbReference>
<dbReference type="PANTHER" id="PTHR14218">
    <property type="entry name" value="PROTEASE S8 TRIPEPTIDYL PEPTIDASE I CLN2"/>
    <property type="match status" value="1"/>
</dbReference>
<keyword evidence="2" id="KW-0645">Protease</keyword>
<proteinExistence type="predicted"/>
<comment type="cofactor">
    <cofactor evidence="1">
        <name>Ca(2+)</name>
        <dbReference type="ChEBI" id="CHEBI:29108"/>
    </cofactor>
</comment>
<organism evidence="11 12">
    <name type="scientific">Phycicoccus endophyticus</name>
    <dbReference type="NCBI Taxonomy" id="1690220"/>
    <lineage>
        <taxon>Bacteria</taxon>
        <taxon>Bacillati</taxon>
        <taxon>Actinomycetota</taxon>
        <taxon>Actinomycetes</taxon>
        <taxon>Micrococcales</taxon>
        <taxon>Intrasporangiaceae</taxon>
        <taxon>Phycicoccus</taxon>
    </lineage>
</organism>
<keyword evidence="12" id="KW-1185">Reference proteome</keyword>
<evidence type="ECO:0000256" key="3">
    <source>
        <dbReference type="ARBA" id="ARBA00022723"/>
    </source>
</evidence>
<evidence type="ECO:0000256" key="6">
    <source>
        <dbReference type="ARBA" id="ARBA00022837"/>
    </source>
</evidence>
<dbReference type="GO" id="GO:0006508">
    <property type="term" value="P:proteolysis"/>
    <property type="evidence" value="ECO:0007669"/>
    <property type="project" value="UniProtKB-KW"/>
</dbReference>
<dbReference type="RefSeq" id="WP_166105296.1">
    <property type="nucleotide sequence ID" value="NZ_BMMY01000007.1"/>
</dbReference>
<keyword evidence="4" id="KW-0378">Hydrolase</keyword>
<reference evidence="11 12" key="1">
    <citation type="submission" date="2020-08" db="EMBL/GenBank/DDBJ databases">
        <title>Genome sequence of Phycicoccus endophyticus JCM 31784T.</title>
        <authorList>
            <person name="Hyun D.-W."/>
            <person name="Bae J.-W."/>
        </authorList>
    </citation>
    <scope>NUCLEOTIDE SEQUENCE [LARGE SCALE GENOMIC DNA]</scope>
    <source>
        <strain evidence="11 12">JCM 31784</strain>
    </source>
</reference>
<dbReference type="AlphaFoldDB" id="A0A7G9R5C2"/>
<dbReference type="CDD" id="cd04056">
    <property type="entry name" value="Peptidases_S53"/>
    <property type="match status" value="1"/>
</dbReference>
<dbReference type="InterPro" id="IPR023828">
    <property type="entry name" value="Peptidase_S8_Ser-AS"/>
</dbReference>
<name>A0A7G9R5C2_9MICO</name>
<evidence type="ECO:0000256" key="2">
    <source>
        <dbReference type="ARBA" id="ARBA00022670"/>
    </source>
</evidence>
<dbReference type="CDD" id="cd11377">
    <property type="entry name" value="Pro-peptidase_S53"/>
    <property type="match status" value="1"/>
</dbReference>
<evidence type="ECO:0000256" key="1">
    <source>
        <dbReference type="ARBA" id="ARBA00001913"/>
    </source>
</evidence>
<dbReference type="InterPro" id="IPR030400">
    <property type="entry name" value="Sedolisin_dom"/>
</dbReference>
<evidence type="ECO:0000313" key="12">
    <source>
        <dbReference type="Proteomes" id="UP000515976"/>
    </source>
</evidence>
<dbReference type="InterPro" id="IPR036852">
    <property type="entry name" value="Peptidase_S8/S53_dom_sf"/>
</dbReference>
<evidence type="ECO:0000256" key="9">
    <source>
        <dbReference type="SAM" id="SignalP"/>
    </source>
</evidence>
<evidence type="ECO:0000256" key="7">
    <source>
        <dbReference type="ARBA" id="ARBA00023145"/>
    </source>
</evidence>
<dbReference type="GO" id="GO:0008240">
    <property type="term" value="F:tripeptidyl-peptidase activity"/>
    <property type="evidence" value="ECO:0007669"/>
    <property type="project" value="TreeGrafter"/>
</dbReference>
<evidence type="ECO:0000256" key="4">
    <source>
        <dbReference type="ARBA" id="ARBA00022801"/>
    </source>
</evidence>
<feature type="signal peptide" evidence="9">
    <location>
        <begin position="1"/>
        <end position="27"/>
    </location>
</feature>
<evidence type="ECO:0000256" key="5">
    <source>
        <dbReference type="ARBA" id="ARBA00022825"/>
    </source>
</evidence>
<feature type="chain" id="PRO_5028815865" evidence="9">
    <location>
        <begin position="28"/>
        <end position="661"/>
    </location>
</feature>
<feature type="region of interest" description="Disordered" evidence="8">
    <location>
        <begin position="189"/>
        <end position="221"/>
    </location>
</feature>
<keyword evidence="3" id="KW-0479">Metal-binding</keyword>
<evidence type="ECO:0000259" key="10">
    <source>
        <dbReference type="PROSITE" id="PS51695"/>
    </source>
</evidence>
<keyword evidence="7" id="KW-0865">Zymogen</keyword>
<dbReference type="InterPro" id="IPR015366">
    <property type="entry name" value="S53_propep"/>
</dbReference>
<dbReference type="SUPFAM" id="SSF54897">
    <property type="entry name" value="Protease propeptides/inhibitors"/>
    <property type="match status" value="1"/>
</dbReference>
<dbReference type="PROSITE" id="PS00138">
    <property type="entry name" value="SUBTILASE_SER"/>
    <property type="match status" value="1"/>
</dbReference>
<protein>
    <submittedName>
        <fullName evidence="11">S8/S53 family peptidase</fullName>
    </submittedName>
</protein>
<dbReference type="PROSITE" id="PS51695">
    <property type="entry name" value="SEDOLISIN"/>
    <property type="match status" value="1"/>
</dbReference>
<feature type="region of interest" description="Disordered" evidence="8">
    <location>
        <begin position="31"/>
        <end position="51"/>
    </location>
</feature>
<sequence length="661" mass="69472">MSAFTRSAVALVGASALAAATAGAALAAPHGSGRHQVSKAPSWAAHARAQRSTSATAQAHAKIWLASRNQAGLEKLAQAVSSPDSSSYGRYLSAGQYRASYAPTTASVRAVESWAKAAGLHVDGVGSDNHFVSVSGSTDAVSSAFTADLRTFTVDGHTGTAPTSAVTVPDGIAGSVLAVTGLDTVTHWTTPDLEGDQGTPQADATTTTSPSDLGPPDGYVNSGPCSAYYGQKVDRTDPAFEGKHLPYAVCGYVPGQLRSAYGVTASRRTGKGETVAITDAFAAPTIRKDANTYAKRHGDRAFRRGQFSQSNDTDYDPTRVEECGGNGWFGEETLDVEAVHGMAPDANVRYYGAASCYDDDLLAALARIVTENKASIVSNSWGEPTYVTIDGTVYTTIDQSLVDAYESIFLQGAVQGIGFYFSSGDSGDEGESTGVVSPDWPAADPWVTAVGGTALAVNKRGQRQFETGWGTERYSLVDGTWSRDGFLYGAGGGCSDVFDKPFYQYFARTGCSMRGVPDVGLDADPTTGMLVGETQVFDAPTKFGQGTRYGEYRIGGTSLAAPLFAGIQADTQQTRRRIGFADPLLYLLGSVRGVFDDVRPEGDPGNVRVDYVNGLNGSDGTRRTVRTFDDDSSLTTARGWDDVTGVGAPTARYIKAASGRW</sequence>
<accession>A0A7G9R5C2</accession>
<keyword evidence="6" id="KW-0106">Calcium</keyword>
<feature type="domain" description="Peptidase S53" evidence="10">
    <location>
        <begin position="251"/>
        <end position="661"/>
    </location>
</feature>
<dbReference type="Gene3D" id="3.40.50.200">
    <property type="entry name" value="Peptidase S8/S53 domain"/>
    <property type="match status" value="1"/>
</dbReference>